<gene>
    <name evidence="1" type="ORF">PAN31117_05057</name>
</gene>
<dbReference type="AlphaFoldDB" id="A0A5E5AR08"/>
<proteinExistence type="predicted"/>
<accession>A0A5E5AR08</accession>
<dbReference type="EMBL" id="CABPSP010000020">
    <property type="protein sequence ID" value="VVE75005.1"/>
    <property type="molecule type" value="Genomic_DNA"/>
</dbReference>
<reference evidence="1 2" key="1">
    <citation type="submission" date="2019-08" db="EMBL/GenBank/DDBJ databases">
        <authorList>
            <person name="Peeters C."/>
        </authorList>
    </citation>
    <scope>NUCLEOTIDE SEQUENCE [LARGE SCALE GENOMIC DNA]</scope>
    <source>
        <strain evidence="1 2">LMG 31117</strain>
    </source>
</reference>
<keyword evidence="2" id="KW-1185">Reference proteome</keyword>
<evidence type="ECO:0000313" key="1">
    <source>
        <dbReference type="EMBL" id="VVE75005.1"/>
    </source>
</evidence>
<protein>
    <submittedName>
        <fullName evidence="1">Uncharacterized protein</fullName>
    </submittedName>
</protein>
<dbReference type="RefSeq" id="WP_150740584.1">
    <property type="nucleotide sequence ID" value="NZ_CABPSP010000020.1"/>
</dbReference>
<name>A0A5E5AR08_9BURK</name>
<organism evidence="1 2">
    <name type="scientific">Pandoraea anapnoica</name>
    <dbReference type="NCBI Taxonomy" id="2508301"/>
    <lineage>
        <taxon>Bacteria</taxon>
        <taxon>Pseudomonadati</taxon>
        <taxon>Pseudomonadota</taxon>
        <taxon>Betaproteobacteria</taxon>
        <taxon>Burkholderiales</taxon>
        <taxon>Burkholderiaceae</taxon>
        <taxon>Pandoraea</taxon>
    </lineage>
</organism>
<evidence type="ECO:0000313" key="2">
    <source>
        <dbReference type="Proteomes" id="UP000383122"/>
    </source>
</evidence>
<dbReference type="Proteomes" id="UP000383122">
    <property type="component" value="Unassembled WGS sequence"/>
</dbReference>
<sequence length="60" mass="6556">MVNLALLVALISTHPNPEAAAEVFVQSSDQLISGWLALHLPQKFIDSGIAYRDLLLGYFS</sequence>